<protein>
    <submittedName>
        <fullName evidence="1">Uncharacterized protein</fullName>
    </submittedName>
</protein>
<dbReference type="EMBL" id="VSSQ01039504">
    <property type="protein sequence ID" value="MPM92580.1"/>
    <property type="molecule type" value="Genomic_DNA"/>
</dbReference>
<organism evidence="1">
    <name type="scientific">bioreactor metagenome</name>
    <dbReference type="NCBI Taxonomy" id="1076179"/>
    <lineage>
        <taxon>unclassified sequences</taxon>
        <taxon>metagenomes</taxon>
        <taxon>ecological metagenomes</taxon>
    </lineage>
</organism>
<proteinExistence type="predicted"/>
<name>A0A645DSW3_9ZZZZ</name>
<dbReference type="AlphaFoldDB" id="A0A645DSW3"/>
<gene>
    <name evidence="1" type="ORF">SDC9_139715</name>
</gene>
<accession>A0A645DSW3</accession>
<evidence type="ECO:0000313" key="1">
    <source>
        <dbReference type="EMBL" id="MPM92580.1"/>
    </source>
</evidence>
<reference evidence="1" key="1">
    <citation type="submission" date="2019-08" db="EMBL/GenBank/DDBJ databases">
        <authorList>
            <person name="Kucharzyk K."/>
            <person name="Murdoch R.W."/>
            <person name="Higgins S."/>
            <person name="Loffler F."/>
        </authorList>
    </citation>
    <scope>NUCLEOTIDE SEQUENCE</scope>
</reference>
<sequence length="56" mass="6557">MMLVKSFGNNKMCAYYGDLNDEDLIMIENSAIELDKMSLQDLFINMNKKEEALYEK</sequence>
<comment type="caution">
    <text evidence="1">The sequence shown here is derived from an EMBL/GenBank/DDBJ whole genome shotgun (WGS) entry which is preliminary data.</text>
</comment>